<name>A0ABY2B6U8_9ACTN</name>
<gene>
    <name evidence="1" type="ORF">EV644_13919</name>
</gene>
<accession>A0ABY2B6U8</accession>
<evidence type="ECO:0000313" key="2">
    <source>
        <dbReference type="Proteomes" id="UP000295818"/>
    </source>
</evidence>
<protein>
    <submittedName>
        <fullName evidence="1">Uncharacterized protein</fullName>
    </submittedName>
</protein>
<evidence type="ECO:0000313" key="1">
    <source>
        <dbReference type="EMBL" id="TCO09552.1"/>
    </source>
</evidence>
<keyword evidence="2" id="KW-1185">Reference proteome</keyword>
<reference evidence="1 2" key="1">
    <citation type="journal article" date="2015" name="Stand. Genomic Sci.">
        <title>Genomic Encyclopedia of Bacterial and Archaeal Type Strains, Phase III: the genomes of soil and plant-associated and newly described type strains.</title>
        <authorList>
            <person name="Whitman W.B."/>
            <person name="Woyke T."/>
            <person name="Klenk H.P."/>
            <person name="Zhou Y."/>
            <person name="Lilburn T.G."/>
            <person name="Beck B.J."/>
            <person name="De Vos P."/>
            <person name="Vandamme P."/>
            <person name="Eisen J.A."/>
            <person name="Garrity G."/>
            <person name="Hugenholtz P."/>
            <person name="Kyrpides N.C."/>
        </authorList>
    </citation>
    <scope>NUCLEOTIDE SEQUENCE [LARGE SCALE GENOMIC DNA]</scope>
    <source>
        <strain evidence="1 2">VKM Ac-2538</strain>
    </source>
</reference>
<sequence>MPRFAAFITAGLRSASHATRLPWHARTVTLICVGADGVVSQAKTVSEKRDLLDRATGRDLVLVAWPGQWSQDIYVVDDRKAARAALDTP</sequence>
<proteinExistence type="predicted"/>
<dbReference type="Proteomes" id="UP000295818">
    <property type="component" value="Unassembled WGS sequence"/>
</dbReference>
<dbReference type="EMBL" id="SLWM01000039">
    <property type="protein sequence ID" value="TCO09552.1"/>
    <property type="molecule type" value="Genomic_DNA"/>
</dbReference>
<comment type="caution">
    <text evidence="1">The sequence shown here is derived from an EMBL/GenBank/DDBJ whole genome shotgun (WGS) entry which is preliminary data.</text>
</comment>
<organism evidence="1 2">
    <name type="scientific">Kribbella orskensis</name>
    <dbReference type="NCBI Taxonomy" id="2512216"/>
    <lineage>
        <taxon>Bacteria</taxon>
        <taxon>Bacillati</taxon>
        <taxon>Actinomycetota</taxon>
        <taxon>Actinomycetes</taxon>
        <taxon>Propionibacteriales</taxon>
        <taxon>Kribbellaceae</taxon>
        <taxon>Kribbella</taxon>
    </lineage>
</organism>
<dbReference type="RefSeq" id="WP_132197105.1">
    <property type="nucleotide sequence ID" value="NZ_SLWM01000039.1"/>
</dbReference>